<dbReference type="GO" id="GO:0097191">
    <property type="term" value="P:extrinsic apoptotic signaling pathway"/>
    <property type="evidence" value="ECO:0007669"/>
    <property type="project" value="TreeGrafter"/>
</dbReference>
<keyword evidence="8" id="KW-0812">Transmembrane</keyword>
<dbReference type="PANTHER" id="PTHR15151:SF12">
    <property type="entry name" value="TUMOR NECROSIS FACTOR LIGAND SUPERFAMILY MEMBER 13"/>
    <property type="match status" value="1"/>
</dbReference>
<evidence type="ECO:0000313" key="11">
    <source>
        <dbReference type="RefSeq" id="XP_015744428.2"/>
    </source>
</evidence>
<dbReference type="InterPro" id="IPR006052">
    <property type="entry name" value="TNF_dom"/>
</dbReference>
<evidence type="ECO:0000256" key="2">
    <source>
        <dbReference type="ARBA" id="ARBA00008670"/>
    </source>
</evidence>
<dbReference type="Proteomes" id="UP000695026">
    <property type="component" value="Unplaced"/>
</dbReference>
<dbReference type="GO" id="GO:0006955">
    <property type="term" value="P:immune response"/>
    <property type="evidence" value="ECO:0007669"/>
    <property type="project" value="InterPro"/>
</dbReference>
<evidence type="ECO:0000259" key="9">
    <source>
        <dbReference type="PROSITE" id="PS50049"/>
    </source>
</evidence>
<evidence type="ECO:0000256" key="1">
    <source>
        <dbReference type="ARBA" id="ARBA00004613"/>
    </source>
</evidence>
<dbReference type="Pfam" id="PF00229">
    <property type="entry name" value="TNF"/>
    <property type="match status" value="1"/>
</dbReference>
<organism evidence="10 11">
    <name type="scientific">Python bivittatus</name>
    <name type="common">Burmese python</name>
    <name type="synonym">Python molurus bivittatus</name>
    <dbReference type="NCBI Taxonomy" id="176946"/>
    <lineage>
        <taxon>Eukaryota</taxon>
        <taxon>Metazoa</taxon>
        <taxon>Chordata</taxon>
        <taxon>Craniata</taxon>
        <taxon>Vertebrata</taxon>
        <taxon>Euteleostomi</taxon>
        <taxon>Lepidosauria</taxon>
        <taxon>Squamata</taxon>
        <taxon>Bifurcata</taxon>
        <taxon>Unidentata</taxon>
        <taxon>Episquamata</taxon>
        <taxon>Toxicofera</taxon>
        <taxon>Serpentes</taxon>
        <taxon>Henophidia</taxon>
        <taxon>Pythonidae</taxon>
        <taxon>Python</taxon>
    </lineage>
</organism>
<dbReference type="GO" id="GO:0005164">
    <property type="term" value="F:tumor necrosis factor receptor binding"/>
    <property type="evidence" value="ECO:0007669"/>
    <property type="project" value="InterPro"/>
</dbReference>
<dbReference type="SUPFAM" id="SSF49842">
    <property type="entry name" value="TNF-like"/>
    <property type="match status" value="1"/>
</dbReference>
<dbReference type="KEGG" id="pbi:107326251"/>
<dbReference type="OrthoDB" id="6159739at2759"/>
<dbReference type="PROSITE" id="PS00251">
    <property type="entry name" value="THD_1"/>
    <property type="match status" value="1"/>
</dbReference>
<keyword evidence="6" id="KW-0325">Glycoprotein</keyword>
<keyword evidence="10" id="KW-1185">Reference proteome</keyword>
<dbReference type="GeneID" id="107326251"/>
<keyword evidence="3" id="KW-0202">Cytokine</keyword>
<keyword evidence="4" id="KW-0964">Secreted</keyword>
<dbReference type="InterPro" id="IPR021184">
    <property type="entry name" value="TNF_CS"/>
</dbReference>
<evidence type="ECO:0000256" key="8">
    <source>
        <dbReference type="SAM" id="Phobius"/>
    </source>
</evidence>
<evidence type="ECO:0000313" key="10">
    <source>
        <dbReference type="Proteomes" id="UP000695026"/>
    </source>
</evidence>
<evidence type="ECO:0000256" key="4">
    <source>
        <dbReference type="ARBA" id="ARBA00022525"/>
    </source>
</evidence>
<dbReference type="GO" id="GO:0005125">
    <property type="term" value="F:cytokine activity"/>
    <property type="evidence" value="ECO:0007669"/>
    <property type="project" value="UniProtKB-KW"/>
</dbReference>
<dbReference type="GO" id="GO:0005615">
    <property type="term" value="C:extracellular space"/>
    <property type="evidence" value="ECO:0007669"/>
    <property type="project" value="UniProtKB-KW"/>
</dbReference>
<feature type="region of interest" description="Disordered" evidence="7">
    <location>
        <begin position="252"/>
        <end position="271"/>
    </location>
</feature>
<comment type="subcellular location">
    <subcellularLocation>
        <location evidence="1">Secreted</location>
    </subcellularLocation>
</comment>
<feature type="transmembrane region" description="Helical" evidence="8">
    <location>
        <begin position="292"/>
        <end position="312"/>
    </location>
</feature>
<dbReference type="AlphaFoldDB" id="A0A9F3QS96"/>
<dbReference type="PANTHER" id="PTHR15151">
    <property type="entry name" value="PROTEIN EIGER"/>
    <property type="match status" value="1"/>
</dbReference>
<dbReference type="CDD" id="cd00184">
    <property type="entry name" value="TNF"/>
    <property type="match status" value="1"/>
</dbReference>
<dbReference type="InterPro" id="IPR051748">
    <property type="entry name" value="TNF_Ligand_Superfamily"/>
</dbReference>
<keyword evidence="5" id="KW-1015">Disulfide bond</keyword>
<accession>A0A9F3QS96</accession>
<evidence type="ECO:0000256" key="5">
    <source>
        <dbReference type="ARBA" id="ARBA00023157"/>
    </source>
</evidence>
<feature type="region of interest" description="Disordered" evidence="7">
    <location>
        <begin position="362"/>
        <end position="386"/>
    </location>
</feature>
<comment type="similarity">
    <text evidence="2">Belongs to the tumor necrosis factor family.</text>
</comment>
<dbReference type="PROSITE" id="PS50049">
    <property type="entry name" value="THD_2"/>
    <property type="match status" value="1"/>
</dbReference>
<evidence type="ECO:0000256" key="3">
    <source>
        <dbReference type="ARBA" id="ARBA00022514"/>
    </source>
</evidence>
<keyword evidence="8" id="KW-0472">Membrane</keyword>
<dbReference type="RefSeq" id="XP_015744428.2">
    <property type="nucleotide sequence ID" value="XM_015888942.2"/>
</dbReference>
<evidence type="ECO:0000256" key="7">
    <source>
        <dbReference type="SAM" id="MobiDB-lite"/>
    </source>
</evidence>
<evidence type="ECO:0000256" key="6">
    <source>
        <dbReference type="ARBA" id="ARBA00023180"/>
    </source>
</evidence>
<keyword evidence="8" id="KW-1133">Transmembrane helix</keyword>
<dbReference type="SMART" id="SM00207">
    <property type="entry name" value="TNF"/>
    <property type="match status" value="1"/>
</dbReference>
<dbReference type="InterPro" id="IPR008983">
    <property type="entry name" value="Tumour_necrosis_fac-like_dom"/>
</dbReference>
<proteinExistence type="inferred from homology"/>
<dbReference type="Gene3D" id="2.60.120.40">
    <property type="match status" value="2"/>
</dbReference>
<feature type="domain" description="THD" evidence="9">
    <location>
        <begin position="385"/>
        <end position="520"/>
    </location>
</feature>
<dbReference type="GO" id="GO:0016020">
    <property type="term" value="C:membrane"/>
    <property type="evidence" value="ECO:0007669"/>
    <property type="project" value="InterPro"/>
</dbReference>
<reference evidence="11" key="1">
    <citation type="submission" date="2025-08" db="UniProtKB">
        <authorList>
            <consortium name="RefSeq"/>
        </authorList>
    </citation>
    <scope>IDENTIFICATION</scope>
    <source>
        <tissue evidence="11">Liver</tissue>
    </source>
</reference>
<name>A0A9F3QS96_PYTBI</name>
<sequence>MWGAVIKRDGFLILAMKRGREREPLSVCRVQSCAPCSPPSPALPFPQELLPEDDPEELAPVVLSTSWNNQGKFLHHFAQQGALRHRRHAEKGKRVRPCRTGTICAAHYEVQATVGRAGMQADANGTIRGWAEARLNATNPLRYDSSRGEFTVMKRGLYYLYCQPDSEPWGGRQAMSGGHGALEGHCPGGPFGPGEPSKRPGGSIGKGCDAKAGIFQETKVGGPGTPGPSLQLLGTVGVRDLGSAVLEATSGETRLGKKPEGTMPPKIRRGTLSPFMGLAPLAHLGLRQRPPMPWAVVGALAVGLLACLFMLFSIQGRLEILREELAGLRREIFCEASAMAGDQGSPTSQQKADGDPVLRTLRPRWKRDVGKTTQEQPPRQRKKHSVLHLVPTQHSSNEEDGTTEIWWAPFLQQGHALEPSGQEVVVKHTGLYFVYSQVLFHDPTFTMGQVLRRVAPGKADQILFRCVQSMPPKLEKAYNSCYSGGVFHLQQGDRLSLRIPRFNASFDISAHGTFLGVLRL</sequence>
<gene>
    <name evidence="11" type="primary">LOC107326251</name>
</gene>
<protein>
    <submittedName>
        <fullName evidence="11">Uncharacterized protein LOC107326251</fullName>
    </submittedName>
</protein>